<evidence type="ECO:0000313" key="1">
    <source>
        <dbReference type="EMBL" id="MBX45217.1"/>
    </source>
</evidence>
<accession>A0A2P2NRS9</accession>
<sequence>MEKIMNSNLKLVWNSNWV</sequence>
<proteinExistence type="predicted"/>
<protein>
    <submittedName>
        <fullName evidence="1">Uncharacterized protein</fullName>
    </submittedName>
</protein>
<dbReference type="EMBL" id="GGEC01064733">
    <property type="protein sequence ID" value="MBX45217.1"/>
    <property type="molecule type" value="Transcribed_RNA"/>
</dbReference>
<reference evidence="1" key="1">
    <citation type="submission" date="2018-02" db="EMBL/GenBank/DDBJ databases">
        <title>Rhizophora mucronata_Transcriptome.</title>
        <authorList>
            <person name="Meera S.P."/>
            <person name="Sreeshan A."/>
            <person name="Augustine A."/>
        </authorList>
    </citation>
    <scope>NUCLEOTIDE SEQUENCE</scope>
    <source>
        <tissue evidence="1">Leaf</tissue>
    </source>
</reference>
<dbReference type="AlphaFoldDB" id="A0A2P2NRS9"/>
<organism evidence="1">
    <name type="scientific">Rhizophora mucronata</name>
    <name type="common">Asiatic mangrove</name>
    <dbReference type="NCBI Taxonomy" id="61149"/>
    <lineage>
        <taxon>Eukaryota</taxon>
        <taxon>Viridiplantae</taxon>
        <taxon>Streptophyta</taxon>
        <taxon>Embryophyta</taxon>
        <taxon>Tracheophyta</taxon>
        <taxon>Spermatophyta</taxon>
        <taxon>Magnoliopsida</taxon>
        <taxon>eudicotyledons</taxon>
        <taxon>Gunneridae</taxon>
        <taxon>Pentapetalae</taxon>
        <taxon>rosids</taxon>
        <taxon>fabids</taxon>
        <taxon>Malpighiales</taxon>
        <taxon>Rhizophoraceae</taxon>
        <taxon>Rhizophora</taxon>
    </lineage>
</organism>
<name>A0A2P2NRS9_RHIMU</name>